<dbReference type="InterPro" id="IPR020095">
    <property type="entry name" value="PsdUridine_synth_TruA_C"/>
</dbReference>
<dbReference type="Gene3D" id="3.30.70.660">
    <property type="entry name" value="Pseudouridine synthase I, catalytic domain, C-terminal subdomain"/>
    <property type="match status" value="1"/>
</dbReference>
<comment type="caution">
    <text evidence="2">The sequence shown here is derived from an EMBL/GenBank/DDBJ whole genome shotgun (WGS) entry which is preliminary data.</text>
</comment>
<organism evidence="2 4">
    <name type="scientific">Pristionchus mayeri</name>
    <dbReference type="NCBI Taxonomy" id="1317129"/>
    <lineage>
        <taxon>Eukaryota</taxon>
        <taxon>Metazoa</taxon>
        <taxon>Ecdysozoa</taxon>
        <taxon>Nematoda</taxon>
        <taxon>Chromadorea</taxon>
        <taxon>Rhabditida</taxon>
        <taxon>Rhabditina</taxon>
        <taxon>Diplogasteromorpha</taxon>
        <taxon>Diplogasteroidea</taxon>
        <taxon>Neodiplogasteridae</taxon>
        <taxon>Pristionchus</taxon>
    </lineage>
</organism>
<dbReference type="GO" id="GO:0003723">
    <property type="term" value="F:RNA binding"/>
    <property type="evidence" value="ECO:0007669"/>
    <property type="project" value="InterPro"/>
</dbReference>
<reference evidence="2" key="2">
    <citation type="submission" date="2023-06" db="EMBL/GenBank/DDBJ databases">
        <title>Genome assembly of Pristionchus species.</title>
        <authorList>
            <person name="Yoshida K."/>
            <person name="Sommer R.J."/>
        </authorList>
    </citation>
    <scope>NUCLEOTIDE SEQUENCE</scope>
    <source>
        <strain evidence="2">RS5460</strain>
    </source>
</reference>
<protein>
    <submittedName>
        <fullName evidence="2">Uncharacterized protein</fullName>
    </submittedName>
</protein>
<feature type="region of interest" description="Disordered" evidence="1">
    <location>
        <begin position="121"/>
        <end position="151"/>
    </location>
</feature>
<name>A0AAN5C7E8_9BILA</name>
<gene>
    <name evidence="2" type="ORF">PMAYCL1PPCAC_01446</name>
    <name evidence="3" type="ORF">PMAYCL1PPCAC_33454</name>
</gene>
<evidence type="ECO:0000256" key="1">
    <source>
        <dbReference type="SAM" id="MobiDB-lite"/>
    </source>
</evidence>
<sequence>KSFHSSDKMDIPKAPGLGLLLERLHYDDYYDKLDAKKAGFLPLADWGEEVETSIEKLKMEQIVSEIMQTEIATQSMMAWLVNLKYHDFLVATSEGTEAVSFMRAAAKTVYNAERAAAVERNMEVGRESEEEEGPEVEAVAAPEEQKAVRSR</sequence>
<evidence type="ECO:0000313" key="4">
    <source>
        <dbReference type="Proteomes" id="UP001328107"/>
    </source>
</evidence>
<evidence type="ECO:0000313" key="3">
    <source>
        <dbReference type="EMBL" id="GMR63259.1"/>
    </source>
</evidence>
<reference evidence="4" key="1">
    <citation type="submission" date="2022-10" db="EMBL/GenBank/DDBJ databases">
        <title>Genome assembly of Pristionchus species.</title>
        <authorList>
            <person name="Yoshida K."/>
            <person name="Sommer R.J."/>
        </authorList>
    </citation>
    <scope>NUCLEOTIDE SEQUENCE [LARGE SCALE GENOMIC DNA]</scope>
    <source>
        <strain evidence="3 4">RS5460</strain>
    </source>
</reference>
<dbReference type="AlphaFoldDB" id="A0AAN5C7E8"/>
<dbReference type="GO" id="GO:0009982">
    <property type="term" value="F:pseudouridine synthase activity"/>
    <property type="evidence" value="ECO:0007669"/>
    <property type="project" value="InterPro"/>
</dbReference>
<dbReference type="EMBL" id="BTRK01000001">
    <property type="protein sequence ID" value="GMR31251.1"/>
    <property type="molecule type" value="Genomic_DNA"/>
</dbReference>
<accession>A0AAN5C7E8</accession>
<dbReference type="EMBL" id="BTRK01000037">
    <property type="protein sequence ID" value="GMR63259.1"/>
    <property type="molecule type" value="Genomic_DNA"/>
</dbReference>
<proteinExistence type="predicted"/>
<keyword evidence="4" id="KW-1185">Reference proteome</keyword>
<feature type="non-terminal residue" evidence="2">
    <location>
        <position position="1"/>
    </location>
</feature>
<dbReference type="Proteomes" id="UP001328107">
    <property type="component" value="Unassembled WGS sequence"/>
</dbReference>
<evidence type="ECO:0000313" key="2">
    <source>
        <dbReference type="EMBL" id="GMR31251.1"/>
    </source>
</evidence>